<gene>
    <name evidence="4" type="ORF">K469DRAFT_743220</name>
</gene>
<sequence length="322" mass="35205">MSSFKFEPVLTPSSLIVVTGASGYIAAHVADQALAAGYRVRGTVRDPAKNKSMLGLFDQKYGSGKFQLVKVEDIVSDGMFDEAMKGASAFIHVASDVNVVPEPSPYIPNAVKSALSALKSAAKEPLMKRFVLTCSSMGCVPWKAGAWEGPFDMPNMWKVYAAAKVESEKAAWKWMQDNKPSFEFNTVQPAANFGKTIAGGWQSTGAWPKLAAEGDFLLIQYIPPQHFIDVVDCAKLHLGAAVHPEVKAERVFGFAEPYNWSQVLEILKSAYPEKKFADELPRSGKDLSHPPKERSEWLLKEMGQGGGYTGLKDSLKTAFADY</sequence>
<reference evidence="4" key="1">
    <citation type="journal article" date="2020" name="Stud. Mycol.">
        <title>101 Dothideomycetes genomes: a test case for predicting lifestyles and emergence of pathogens.</title>
        <authorList>
            <person name="Haridas S."/>
            <person name="Albert R."/>
            <person name="Binder M."/>
            <person name="Bloem J."/>
            <person name="Labutti K."/>
            <person name="Salamov A."/>
            <person name="Andreopoulos B."/>
            <person name="Baker S."/>
            <person name="Barry K."/>
            <person name="Bills G."/>
            <person name="Bluhm B."/>
            <person name="Cannon C."/>
            <person name="Castanera R."/>
            <person name="Culley D."/>
            <person name="Daum C."/>
            <person name="Ezra D."/>
            <person name="Gonzalez J."/>
            <person name="Henrissat B."/>
            <person name="Kuo A."/>
            <person name="Liang C."/>
            <person name="Lipzen A."/>
            <person name="Lutzoni F."/>
            <person name="Magnuson J."/>
            <person name="Mondo S."/>
            <person name="Nolan M."/>
            <person name="Ohm R."/>
            <person name="Pangilinan J."/>
            <person name="Park H.-J."/>
            <person name="Ramirez L."/>
            <person name="Alfaro M."/>
            <person name="Sun H."/>
            <person name="Tritt A."/>
            <person name="Yoshinaga Y."/>
            <person name="Zwiers L.-H."/>
            <person name="Turgeon B."/>
            <person name="Goodwin S."/>
            <person name="Spatafora J."/>
            <person name="Crous P."/>
            <person name="Grigoriev I."/>
        </authorList>
    </citation>
    <scope>NUCLEOTIDE SEQUENCE</scope>
    <source>
        <strain evidence="4">CBS 207.26</strain>
    </source>
</reference>
<dbReference type="SUPFAM" id="SSF51735">
    <property type="entry name" value="NAD(P)-binding Rossmann-fold domains"/>
    <property type="match status" value="1"/>
</dbReference>
<evidence type="ECO:0000256" key="1">
    <source>
        <dbReference type="ARBA" id="ARBA00023002"/>
    </source>
</evidence>
<dbReference type="Pfam" id="PF01370">
    <property type="entry name" value="Epimerase"/>
    <property type="match status" value="1"/>
</dbReference>
<organism evidence="4 5">
    <name type="scientific">Zopfia rhizophila CBS 207.26</name>
    <dbReference type="NCBI Taxonomy" id="1314779"/>
    <lineage>
        <taxon>Eukaryota</taxon>
        <taxon>Fungi</taxon>
        <taxon>Dikarya</taxon>
        <taxon>Ascomycota</taxon>
        <taxon>Pezizomycotina</taxon>
        <taxon>Dothideomycetes</taxon>
        <taxon>Dothideomycetes incertae sedis</taxon>
        <taxon>Zopfiaceae</taxon>
        <taxon>Zopfia</taxon>
    </lineage>
</organism>
<keyword evidence="5" id="KW-1185">Reference proteome</keyword>
<evidence type="ECO:0000313" key="5">
    <source>
        <dbReference type="Proteomes" id="UP000800200"/>
    </source>
</evidence>
<dbReference type="GO" id="GO:0016616">
    <property type="term" value="F:oxidoreductase activity, acting on the CH-OH group of donors, NAD or NADP as acceptor"/>
    <property type="evidence" value="ECO:0007669"/>
    <property type="project" value="TreeGrafter"/>
</dbReference>
<dbReference type="AlphaFoldDB" id="A0A6A6DCQ3"/>
<accession>A0A6A6DCQ3</accession>
<feature type="domain" description="NAD-dependent epimerase/dehydratase" evidence="3">
    <location>
        <begin position="16"/>
        <end position="246"/>
    </location>
</feature>
<evidence type="ECO:0000259" key="3">
    <source>
        <dbReference type="Pfam" id="PF01370"/>
    </source>
</evidence>
<dbReference type="Gene3D" id="3.40.50.720">
    <property type="entry name" value="NAD(P)-binding Rossmann-like Domain"/>
    <property type="match status" value="1"/>
</dbReference>
<proteinExistence type="inferred from homology"/>
<dbReference type="Proteomes" id="UP000800200">
    <property type="component" value="Unassembled WGS sequence"/>
</dbReference>
<dbReference type="EMBL" id="ML994726">
    <property type="protein sequence ID" value="KAF2175740.1"/>
    <property type="molecule type" value="Genomic_DNA"/>
</dbReference>
<dbReference type="InterPro" id="IPR036291">
    <property type="entry name" value="NAD(P)-bd_dom_sf"/>
</dbReference>
<protein>
    <submittedName>
        <fullName evidence="4">NAD(P)-binding protein</fullName>
    </submittedName>
</protein>
<evidence type="ECO:0000256" key="2">
    <source>
        <dbReference type="ARBA" id="ARBA00023445"/>
    </source>
</evidence>
<dbReference type="InterPro" id="IPR001509">
    <property type="entry name" value="Epimerase_deHydtase"/>
</dbReference>
<name>A0A6A6DCQ3_9PEZI</name>
<keyword evidence="1" id="KW-0560">Oxidoreductase</keyword>
<dbReference type="PANTHER" id="PTHR10366:SF562">
    <property type="entry name" value="ALDEHYDE REDUCTASE II (AFU_ORTHOLOGUE AFUA_1G11360)"/>
    <property type="match status" value="1"/>
</dbReference>
<dbReference type="InterPro" id="IPR050425">
    <property type="entry name" value="NAD(P)_dehydrat-like"/>
</dbReference>
<comment type="similarity">
    <text evidence="2">Belongs to the NAD(P)-dependent epimerase/dehydratase family. Dihydroflavonol-4-reductase subfamily.</text>
</comment>
<evidence type="ECO:0000313" key="4">
    <source>
        <dbReference type="EMBL" id="KAF2175740.1"/>
    </source>
</evidence>
<dbReference type="OrthoDB" id="2735536at2759"/>
<dbReference type="PANTHER" id="PTHR10366">
    <property type="entry name" value="NAD DEPENDENT EPIMERASE/DEHYDRATASE"/>
    <property type="match status" value="1"/>
</dbReference>